<evidence type="ECO:0008006" key="10">
    <source>
        <dbReference type="Google" id="ProtNLM"/>
    </source>
</evidence>
<dbReference type="RefSeq" id="XP_024324253.1">
    <property type="nucleotide sequence ID" value="XM_024469663.1"/>
</dbReference>
<proteinExistence type="predicted"/>
<dbReference type="VEuPathDB" id="FungiDB:GMDG_08516"/>
<dbReference type="GeneID" id="36289119"/>
<dbReference type="Gene3D" id="1.10.238.10">
    <property type="entry name" value="EF-hand"/>
    <property type="match status" value="1"/>
</dbReference>
<feature type="compositionally biased region" description="Polar residues" evidence="6">
    <location>
        <begin position="636"/>
        <end position="645"/>
    </location>
</feature>
<dbReference type="Pfam" id="PF00569">
    <property type="entry name" value="ZZ"/>
    <property type="match status" value="1"/>
</dbReference>
<keyword evidence="3" id="KW-0862">Zinc</keyword>
<dbReference type="Gene3D" id="3.30.60.90">
    <property type="match status" value="1"/>
</dbReference>
<dbReference type="InterPro" id="IPR043145">
    <property type="entry name" value="Znf_ZZ_sf"/>
</dbReference>
<evidence type="ECO:0000256" key="5">
    <source>
        <dbReference type="PROSITE-ProRule" id="PRU00228"/>
    </source>
</evidence>
<dbReference type="Pfam" id="PF13405">
    <property type="entry name" value="EF-hand_6"/>
    <property type="match status" value="1"/>
</dbReference>
<dbReference type="SUPFAM" id="SSF57850">
    <property type="entry name" value="RING/U-box"/>
    <property type="match status" value="1"/>
</dbReference>
<dbReference type="PROSITE" id="PS50135">
    <property type="entry name" value="ZF_ZZ_2"/>
    <property type="match status" value="1"/>
</dbReference>
<evidence type="ECO:0000259" key="7">
    <source>
        <dbReference type="PROSITE" id="PS50135"/>
    </source>
</evidence>
<sequence>MSASLGAGLTTLSRPRIAVVLVTVLASVYGIYYLHSSSDGTETTAEPITSSGPGLHRTNAIRRRHRRPMPRTGDGAEDNPDTSHDESDDTDGESAPVVLRPLTDGETLVDEAAFDEFDDPLWNRQRAGQHMVQLLFRISEDATKRNAYVHRGTLCNACGVVPIRGIRYRCANCADYDLCESCESQGHHYRTHVFYKIRVPISNYAPRQLQSAFYPGDPDTAVKMLTRELTTRLTRETGLDRPEIEAYWEQWTYMANTEWRDDPDGLFLAMDRRTFDRCLVPSDGNRYAAPNLIHDRMFAFYDQNNDDLISFPEYLQGLAFRKSKNKLRRVFDGYDINGDGFVDRKDFLRMFRSYYVLFKNMRKDMLDSMDEHAVNSVEAHQLVHSRQPLSSAFGRDGRFGRASNPRSPGEGKQPNPDGDLEIVDGKGIVNPSGDDHGDKEDVFRDPLGRAMNDFPPNGTGNYWGVVSSPPPTLETLQSRVLENILSSRSQQESTPPRNERSENQELADEINVNWPPGIVEPCDVSEVLGMDMPLDQVPLSQRAKIIDEASRRVLRNAHMEQEAITNDRMHERWRRRQFYTDEEEGVEAPSDWKIEEDVPLGETKSEDAPQIPAPSPRSRSSSKVRFAEDMDDYETRSNPSTSSRSVPERWGGMEIPDAEKDAGKDVLYQVAQQAFNELLDNLFKNAEDAAIASLSSKKTRALHHHLFTNVYFKWWAEQVDMIYAEKNDKESDDSDKKSLEAELAHHMQREIRLWNEEPNNTGVEIEETREAPLDVLLAASGYSVEHGTAATESGATPDEDIAVHDASSPESQSLDTPVDEHHRDLLEVLRDPIPDQTEPPLPTDEDDFTDMLQSYRDPTLPQFRPSAASPPASNPPPPEPQDIPLPTTETSEPSHREGSDRSNNERSRTSKRGSKAHRSRAKNSTESSPPNPEKTPLRDLQKELLTEMKADATVPTEVHRSLAKWDWMALYKLHEMESTEAKARTRGGWGRIGWVEFEDIVRLRDAAWRAEKRELKEAGKAQAGTRIMKREEDVERMVEYLGSWIEMCIPG</sequence>
<organism evidence="9">
    <name type="scientific">Pseudogymnoascus destructans</name>
    <dbReference type="NCBI Taxonomy" id="655981"/>
    <lineage>
        <taxon>Eukaryota</taxon>
        <taxon>Fungi</taxon>
        <taxon>Dikarya</taxon>
        <taxon>Ascomycota</taxon>
        <taxon>Pezizomycotina</taxon>
        <taxon>Leotiomycetes</taxon>
        <taxon>Thelebolales</taxon>
        <taxon>Thelebolaceae</taxon>
        <taxon>Pseudogymnoascus</taxon>
    </lineage>
</organism>
<dbReference type="PROSITE" id="PS00018">
    <property type="entry name" value="EF_HAND_1"/>
    <property type="match status" value="1"/>
</dbReference>
<dbReference type="PROSITE" id="PS50222">
    <property type="entry name" value="EF_HAND_2"/>
    <property type="match status" value="1"/>
</dbReference>
<evidence type="ECO:0000313" key="9">
    <source>
        <dbReference type="EMBL" id="OAF58969.1"/>
    </source>
</evidence>
<dbReference type="eggNOG" id="KOG4582">
    <property type="taxonomic scope" value="Eukaryota"/>
</dbReference>
<dbReference type="InterPro" id="IPR002048">
    <property type="entry name" value="EF_hand_dom"/>
</dbReference>
<dbReference type="InterPro" id="IPR011992">
    <property type="entry name" value="EF-hand-dom_pair"/>
</dbReference>
<feature type="compositionally biased region" description="Pro residues" evidence="6">
    <location>
        <begin position="872"/>
        <end position="883"/>
    </location>
</feature>
<dbReference type="EMBL" id="KV441395">
    <property type="protein sequence ID" value="OAF58969.1"/>
    <property type="molecule type" value="Genomic_DNA"/>
</dbReference>
<feature type="compositionally biased region" description="Basic and acidic residues" evidence="6">
    <location>
        <begin position="433"/>
        <end position="447"/>
    </location>
</feature>
<keyword evidence="4" id="KW-0106">Calcium</keyword>
<dbReference type="OrthoDB" id="2122982at2759"/>
<feature type="compositionally biased region" description="Basic residues" evidence="6">
    <location>
        <begin position="909"/>
        <end position="921"/>
    </location>
</feature>
<feature type="region of interest" description="Disordered" evidence="6">
    <location>
        <begin position="581"/>
        <end position="651"/>
    </location>
</feature>
<feature type="compositionally biased region" description="Acidic residues" evidence="6">
    <location>
        <begin position="75"/>
        <end position="92"/>
    </location>
</feature>
<name>A0A177AA07_9PEZI</name>
<dbReference type="PROSITE" id="PS01357">
    <property type="entry name" value="ZF_ZZ_1"/>
    <property type="match status" value="1"/>
</dbReference>
<feature type="compositionally biased region" description="Basic and acidic residues" evidence="6">
    <location>
        <begin position="818"/>
        <end position="833"/>
    </location>
</feature>
<gene>
    <name evidence="9" type="ORF">VC83_06057</name>
</gene>
<dbReference type="SUPFAM" id="SSF47473">
    <property type="entry name" value="EF-hand"/>
    <property type="match status" value="1"/>
</dbReference>
<dbReference type="Proteomes" id="UP000077154">
    <property type="component" value="Unassembled WGS sequence"/>
</dbReference>
<feature type="compositionally biased region" description="Polar residues" evidence="6">
    <location>
        <begin position="38"/>
        <end position="52"/>
    </location>
</feature>
<protein>
    <recommendedName>
        <fullName evidence="10">EF-hand domain-containing protein</fullName>
    </recommendedName>
</protein>
<dbReference type="CDD" id="cd00051">
    <property type="entry name" value="EFh"/>
    <property type="match status" value="1"/>
</dbReference>
<feature type="compositionally biased region" description="Basic residues" evidence="6">
    <location>
        <begin position="59"/>
        <end position="69"/>
    </location>
</feature>
<feature type="region of interest" description="Disordered" evidence="6">
    <location>
        <begin position="38"/>
        <end position="101"/>
    </location>
</feature>
<dbReference type="PANTHER" id="PTHR20930">
    <property type="entry name" value="OVARIAN CARCINOMA ANTIGEN CA125-RELATED"/>
    <property type="match status" value="1"/>
</dbReference>
<keyword evidence="2 5" id="KW-0863">Zinc-finger</keyword>
<dbReference type="SMART" id="SM00054">
    <property type="entry name" value="EFh"/>
    <property type="match status" value="2"/>
</dbReference>
<evidence type="ECO:0000256" key="6">
    <source>
        <dbReference type="SAM" id="MobiDB-lite"/>
    </source>
</evidence>
<feature type="domain" description="EF-hand" evidence="8">
    <location>
        <begin position="322"/>
        <end position="357"/>
    </location>
</feature>
<evidence type="ECO:0000256" key="4">
    <source>
        <dbReference type="ARBA" id="ARBA00022837"/>
    </source>
</evidence>
<feature type="compositionally biased region" description="Basic and acidic residues" evidence="6">
    <location>
        <begin position="892"/>
        <end position="908"/>
    </location>
</feature>
<reference evidence="9" key="1">
    <citation type="submission" date="2016-03" db="EMBL/GenBank/DDBJ databases">
        <title>Updated assembly of Pseudogymnoascus destructans, the fungus causing white-nose syndrome of bats.</title>
        <authorList>
            <person name="Palmer J.M."/>
            <person name="Drees K.P."/>
            <person name="Foster J.T."/>
            <person name="Lindner D.L."/>
        </authorList>
    </citation>
    <scope>NUCLEOTIDE SEQUENCE [LARGE SCALE GENOMIC DNA]</scope>
    <source>
        <strain evidence="9">20631-21</strain>
    </source>
</reference>
<dbReference type="SMART" id="SM00291">
    <property type="entry name" value="ZnF_ZZ"/>
    <property type="match status" value="1"/>
</dbReference>
<dbReference type="GO" id="GO:0008270">
    <property type="term" value="F:zinc ion binding"/>
    <property type="evidence" value="ECO:0007669"/>
    <property type="project" value="UniProtKB-KW"/>
</dbReference>
<keyword evidence="1" id="KW-0479">Metal-binding</keyword>
<dbReference type="AlphaFoldDB" id="A0A177AA07"/>
<accession>A0A177AA07</accession>
<evidence type="ECO:0000256" key="2">
    <source>
        <dbReference type="ARBA" id="ARBA00022771"/>
    </source>
</evidence>
<feature type="domain" description="ZZ-type" evidence="7">
    <location>
        <begin position="150"/>
        <end position="202"/>
    </location>
</feature>
<evidence type="ECO:0000256" key="1">
    <source>
        <dbReference type="ARBA" id="ARBA00022723"/>
    </source>
</evidence>
<dbReference type="GO" id="GO:0005509">
    <property type="term" value="F:calcium ion binding"/>
    <property type="evidence" value="ECO:0007669"/>
    <property type="project" value="InterPro"/>
</dbReference>
<evidence type="ECO:0000256" key="3">
    <source>
        <dbReference type="ARBA" id="ARBA00022833"/>
    </source>
</evidence>
<dbReference type="PANTHER" id="PTHR20930:SF0">
    <property type="entry name" value="PROTEIN ILRUN"/>
    <property type="match status" value="1"/>
</dbReference>
<feature type="region of interest" description="Disordered" evidence="6">
    <location>
        <begin position="786"/>
        <end position="936"/>
    </location>
</feature>
<feature type="region of interest" description="Disordered" evidence="6">
    <location>
        <begin position="385"/>
        <end position="451"/>
    </location>
</feature>
<dbReference type="InterPro" id="IPR000433">
    <property type="entry name" value="Znf_ZZ"/>
</dbReference>
<evidence type="ECO:0000259" key="8">
    <source>
        <dbReference type="PROSITE" id="PS50222"/>
    </source>
</evidence>
<dbReference type="InterPro" id="IPR018247">
    <property type="entry name" value="EF_Hand_1_Ca_BS"/>
</dbReference>
<dbReference type="CDD" id="cd02340">
    <property type="entry name" value="ZZ_NBR1_like"/>
    <property type="match status" value="1"/>
</dbReference>